<gene>
    <name evidence="3" type="ORF">GCM10023187_48040</name>
</gene>
<comment type="caution">
    <text evidence="3">The sequence shown here is derived from an EMBL/GenBank/DDBJ whole genome shotgun (WGS) entry which is preliminary data.</text>
</comment>
<feature type="transmembrane region" description="Helical" evidence="1">
    <location>
        <begin position="74"/>
        <end position="90"/>
    </location>
</feature>
<dbReference type="RefSeq" id="WP_345270598.1">
    <property type="nucleotide sequence ID" value="NZ_BAABHB010000014.1"/>
</dbReference>
<feature type="transmembrane region" description="Helical" evidence="1">
    <location>
        <begin position="49"/>
        <end position="68"/>
    </location>
</feature>
<dbReference type="EMBL" id="BAABHB010000014">
    <property type="protein sequence ID" value="GAA4416532.1"/>
    <property type="molecule type" value="Genomic_DNA"/>
</dbReference>
<keyword evidence="3" id="KW-0255">Endonuclease</keyword>
<dbReference type="InterPro" id="IPR036691">
    <property type="entry name" value="Endo/exonu/phosph_ase_sf"/>
</dbReference>
<evidence type="ECO:0000256" key="1">
    <source>
        <dbReference type="SAM" id="Phobius"/>
    </source>
</evidence>
<keyword evidence="3" id="KW-0540">Nuclease</keyword>
<feature type="transmembrane region" description="Helical" evidence="1">
    <location>
        <begin position="18"/>
        <end position="37"/>
    </location>
</feature>
<dbReference type="GO" id="GO:0004519">
    <property type="term" value="F:endonuclease activity"/>
    <property type="evidence" value="ECO:0007669"/>
    <property type="project" value="UniProtKB-KW"/>
</dbReference>
<dbReference type="Proteomes" id="UP001500936">
    <property type="component" value="Unassembled WGS sequence"/>
</dbReference>
<sequence length="375" mass="43179">MATRVRVGGLIGTFLSSLLWSLNLLLFLYTLLLYFLLYKLPTEHWSASLLLITMPVTWMLHIGFVLSWSLGRSWRALLSAVSILAGFLFWPRTIAYNVPQVPQTGHRPLKVLSFNTTGFDADAYWKPRRLSPKARQVITWSVEQEAPIKCFQEFYSNTNIPGYRVIQRLRDAGYSYYASLPPKGTSQPDQVIGVVTFSRYPILNQGGELLQHLNGVLWTDINAGGDTIRIINVHLHSMGIRVRKVFTQKEMEGVKSETKDILSSLKEGFIERREQVRIVEKYVAESPYPVIVTGDLNETPYSIVYERLRRRLRNAYEDGGRGFQFTLNRAPRFIRIDNQFYSAGLQVLDFVTYRDVPYSDHFPIMGTYVFEEVKN</sequence>
<dbReference type="SUPFAM" id="SSF56219">
    <property type="entry name" value="DNase I-like"/>
    <property type="match status" value="1"/>
</dbReference>
<reference evidence="4" key="1">
    <citation type="journal article" date="2019" name="Int. J. Syst. Evol. Microbiol.">
        <title>The Global Catalogue of Microorganisms (GCM) 10K type strain sequencing project: providing services to taxonomists for standard genome sequencing and annotation.</title>
        <authorList>
            <consortium name="The Broad Institute Genomics Platform"/>
            <consortium name="The Broad Institute Genome Sequencing Center for Infectious Disease"/>
            <person name="Wu L."/>
            <person name="Ma J."/>
        </authorList>
    </citation>
    <scope>NUCLEOTIDE SEQUENCE [LARGE SCALE GENOMIC DNA]</scope>
    <source>
        <strain evidence="4">JCM 17925</strain>
    </source>
</reference>
<dbReference type="CDD" id="cd09084">
    <property type="entry name" value="EEP-2"/>
    <property type="match status" value="1"/>
</dbReference>
<dbReference type="Pfam" id="PF03372">
    <property type="entry name" value="Exo_endo_phos"/>
    <property type="match status" value="1"/>
</dbReference>
<evidence type="ECO:0000259" key="2">
    <source>
        <dbReference type="Pfam" id="PF03372"/>
    </source>
</evidence>
<keyword evidence="3" id="KW-0378">Hydrolase</keyword>
<keyword evidence="4" id="KW-1185">Reference proteome</keyword>
<protein>
    <submittedName>
        <fullName evidence="3">Endonuclease/exonuclease/phosphatase family protein</fullName>
    </submittedName>
</protein>
<name>A0ABP8KUT8_9BACT</name>
<accession>A0ABP8KUT8</accession>
<keyword evidence="1" id="KW-1133">Transmembrane helix</keyword>
<organism evidence="3 4">
    <name type="scientific">Nibrella viscosa</name>
    <dbReference type="NCBI Taxonomy" id="1084524"/>
    <lineage>
        <taxon>Bacteria</taxon>
        <taxon>Pseudomonadati</taxon>
        <taxon>Bacteroidota</taxon>
        <taxon>Cytophagia</taxon>
        <taxon>Cytophagales</taxon>
        <taxon>Spirosomataceae</taxon>
        <taxon>Nibrella</taxon>
    </lineage>
</organism>
<proteinExistence type="predicted"/>
<evidence type="ECO:0000313" key="3">
    <source>
        <dbReference type="EMBL" id="GAA4416532.1"/>
    </source>
</evidence>
<dbReference type="Gene3D" id="3.60.10.10">
    <property type="entry name" value="Endonuclease/exonuclease/phosphatase"/>
    <property type="match status" value="1"/>
</dbReference>
<dbReference type="InterPro" id="IPR005135">
    <property type="entry name" value="Endo/exonuclease/phosphatase"/>
</dbReference>
<evidence type="ECO:0000313" key="4">
    <source>
        <dbReference type="Proteomes" id="UP001500936"/>
    </source>
</evidence>
<keyword evidence="1" id="KW-0812">Transmembrane</keyword>
<feature type="domain" description="Endonuclease/exonuclease/phosphatase" evidence="2">
    <location>
        <begin position="150"/>
        <end position="361"/>
    </location>
</feature>
<keyword evidence="1" id="KW-0472">Membrane</keyword>